<evidence type="ECO:0000313" key="2">
    <source>
        <dbReference type="Proteomes" id="UP000789525"/>
    </source>
</evidence>
<name>A0ACA9PYS7_9GLOM</name>
<proteinExistence type="predicted"/>
<sequence length="187" mass="20910">MERLKLYPPIMYTVHWGNTANKSEFQLSNLLDRIPFFKSLDLYISPTDSETELMMHEVQPNAEYLVLFSIAKPDRKVTTAGLNYTAIQKIENIICKNVRPYIEGSPKVLNVRSLRIAQSHIDNHDLVEFIEATSSASVTIETKSSLLISGGAISASISLPNLTTLATDLWVLATLFNDHVLLPNLHA</sequence>
<organism evidence="1 2">
    <name type="scientific">Acaulospora colombiana</name>
    <dbReference type="NCBI Taxonomy" id="27376"/>
    <lineage>
        <taxon>Eukaryota</taxon>
        <taxon>Fungi</taxon>
        <taxon>Fungi incertae sedis</taxon>
        <taxon>Mucoromycota</taxon>
        <taxon>Glomeromycotina</taxon>
        <taxon>Glomeromycetes</taxon>
        <taxon>Diversisporales</taxon>
        <taxon>Acaulosporaceae</taxon>
        <taxon>Acaulospora</taxon>
    </lineage>
</organism>
<gene>
    <name evidence="1" type="ORF">ACOLOM_LOCUS11375</name>
</gene>
<keyword evidence="2" id="KW-1185">Reference proteome</keyword>
<feature type="non-terminal residue" evidence="1">
    <location>
        <position position="187"/>
    </location>
</feature>
<evidence type="ECO:0000313" key="1">
    <source>
        <dbReference type="EMBL" id="CAG8726045.1"/>
    </source>
</evidence>
<accession>A0ACA9PYS7</accession>
<dbReference type="EMBL" id="CAJVPT010040674">
    <property type="protein sequence ID" value="CAG8726045.1"/>
    <property type="molecule type" value="Genomic_DNA"/>
</dbReference>
<protein>
    <submittedName>
        <fullName evidence="1">9065_t:CDS:1</fullName>
    </submittedName>
</protein>
<dbReference type="Proteomes" id="UP000789525">
    <property type="component" value="Unassembled WGS sequence"/>
</dbReference>
<reference evidence="1" key="1">
    <citation type="submission" date="2021-06" db="EMBL/GenBank/DDBJ databases">
        <authorList>
            <person name="Kallberg Y."/>
            <person name="Tangrot J."/>
            <person name="Rosling A."/>
        </authorList>
    </citation>
    <scope>NUCLEOTIDE SEQUENCE</scope>
    <source>
        <strain evidence="1">CL356</strain>
    </source>
</reference>
<comment type="caution">
    <text evidence="1">The sequence shown here is derived from an EMBL/GenBank/DDBJ whole genome shotgun (WGS) entry which is preliminary data.</text>
</comment>